<keyword evidence="10 16" id="KW-0460">Magnesium</keyword>
<sequence length="719" mass="76429">MSTQKSSPAGRGTALFQRELVSTAIRESFLKLNPAILSKNPVMFTVEIGTVVMVLVTAYIAITGDTSQGSLGYNVSITLILLLTILFANFAEAIAEARGKAQAESLRKTRQETPAKVIRRGGPPSVGNIYTDEVQIISSAQLVKGDVFLCEPGDIIPSDGEIIEGLATIDESAITGESAPVIREAGGDKSSVTGGTKVLSDRIKVQVTTQPGESFLDKMIALVEGATRQKTPNEIALTILLAGFTLIFIIVCVALKPFADYANTPITIAALISLFVCLIPTTIGGLLSAIGIAGMDRALRANVIAKSGRAVETAGDIDTLLLDKTGTITIGNRKATNFYPAPGVSEADMVRASALSSLADETPEGKSIVELAKKMNNVQWSMTNDQFHFQIGDSQSTLHYPLSIIHFVKFTAETRSSGIDMPAGVNGSPVRIRKGATDSIRNIVTKAGNLFPIETENQAKEIAGNGGTPLVVIENEQVRGVVELQDIIKPGISERFDRLRKMGVKTVMVTGDNPLTARFIAEKAGVDDYIAEAKPEDKMNYIRHEQTGGKLVAMMGDGTNDAPALAQADVGVAMNSGTQAAKEAGNMVDLDNDPTKLIEVVEIGKQLLITRGTLTTFSIANDVAKYFAIVPALFVVSIPALQAINIMRLHSAESAILSAVIFNAIIIPMLIPLALRGVEYKPIGASALLRRNLFIYGLGGIVAPFIGIKLIDLVVGLFV</sequence>
<comment type="subunit">
    <text evidence="16">The system is composed of three essential subunits: KdpA, KdpB and KdpC.</text>
</comment>
<dbReference type="Pfam" id="PF00122">
    <property type="entry name" value="E1-E2_ATPase"/>
    <property type="match status" value="1"/>
</dbReference>
<dbReference type="InterPro" id="IPR059000">
    <property type="entry name" value="ATPase_P-type_domA"/>
</dbReference>
<dbReference type="InterPro" id="IPR044492">
    <property type="entry name" value="P_typ_ATPase_HD_dom"/>
</dbReference>
<keyword evidence="13 16" id="KW-1133">Transmembrane helix</keyword>
<evidence type="ECO:0000256" key="2">
    <source>
        <dbReference type="ARBA" id="ARBA00022448"/>
    </source>
</evidence>
<dbReference type="SUPFAM" id="SSF81660">
    <property type="entry name" value="Metal cation-transporting ATPase, ATP-binding domain N"/>
    <property type="match status" value="1"/>
</dbReference>
<dbReference type="InterPro" id="IPR023214">
    <property type="entry name" value="HAD_sf"/>
</dbReference>
<keyword evidence="2 16" id="KW-0813">Transport</keyword>
<keyword evidence="14 16" id="KW-0406">Ion transport</keyword>
<dbReference type="EMBL" id="CP001769">
    <property type="protein sequence ID" value="ADB36137.1"/>
    <property type="molecule type" value="Genomic_DNA"/>
</dbReference>
<feature type="transmembrane region" description="Helical" evidence="16">
    <location>
        <begin position="41"/>
        <end position="61"/>
    </location>
</feature>
<name>D2QBF5_SPILD</name>
<dbReference type="PROSITE" id="PS01229">
    <property type="entry name" value="COF_2"/>
    <property type="match status" value="1"/>
</dbReference>
<feature type="transmembrane region" description="Helical" evidence="16">
    <location>
        <begin position="235"/>
        <end position="256"/>
    </location>
</feature>
<dbReference type="PANTHER" id="PTHR43743:SF1">
    <property type="entry name" value="POTASSIUM-TRANSPORTING ATPASE ATP-BINDING SUBUNIT"/>
    <property type="match status" value="1"/>
</dbReference>
<evidence type="ECO:0000256" key="6">
    <source>
        <dbReference type="ARBA" id="ARBA00022692"/>
    </source>
</evidence>
<dbReference type="Gene3D" id="3.40.50.1000">
    <property type="entry name" value="HAD superfamily/HAD-like"/>
    <property type="match status" value="1"/>
</dbReference>
<feature type="binding site" evidence="16">
    <location>
        <begin position="410"/>
        <end position="417"/>
    </location>
    <ligand>
        <name>ATP</name>
        <dbReference type="ChEBI" id="CHEBI:30616"/>
    </ligand>
</feature>
<dbReference type="Gene3D" id="2.70.150.10">
    <property type="entry name" value="Calcium-transporting ATPase, cytoplasmic transduction domain A"/>
    <property type="match status" value="1"/>
</dbReference>
<dbReference type="SUPFAM" id="SSF56784">
    <property type="entry name" value="HAD-like"/>
    <property type="match status" value="1"/>
</dbReference>
<dbReference type="InterPro" id="IPR023299">
    <property type="entry name" value="ATPase_P-typ_cyto_dom_N"/>
</dbReference>
<gene>
    <name evidence="16" type="primary">kdpB</name>
    <name evidence="18" type="ordered locus">Slin_0064</name>
</gene>
<feature type="binding site" evidence="16">
    <location>
        <position position="364"/>
    </location>
    <ligand>
        <name>ATP</name>
        <dbReference type="ChEBI" id="CHEBI:30616"/>
    </ligand>
</feature>
<evidence type="ECO:0000256" key="5">
    <source>
        <dbReference type="ARBA" id="ARBA00022553"/>
    </source>
</evidence>
<comment type="subcellular location">
    <subcellularLocation>
        <location evidence="16">Cell inner membrane</location>
        <topology evidence="16">Multi-pass membrane protein</topology>
    </subcellularLocation>
    <subcellularLocation>
        <location evidence="1">Membrane</location>
    </subcellularLocation>
</comment>
<evidence type="ECO:0000256" key="10">
    <source>
        <dbReference type="ARBA" id="ARBA00022842"/>
    </source>
</evidence>
<dbReference type="NCBIfam" id="TIGR01494">
    <property type="entry name" value="ATPase_P-type"/>
    <property type="match status" value="2"/>
</dbReference>
<dbReference type="InterPro" id="IPR023298">
    <property type="entry name" value="ATPase_P-typ_TM_dom_sf"/>
</dbReference>
<dbReference type="PRINTS" id="PR00119">
    <property type="entry name" value="CATATPASE"/>
</dbReference>
<evidence type="ECO:0000256" key="14">
    <source>
        <dbReference type="ARBA" id="ARBA00023065"/>
    </source>
</evidence>
<dbReference type="Proteomes" id="UP000002028">
    <property type="component" value="Chromosome"/>
</dbReference>
<evidence type="ECO:0000256" key="7">
    <source>
        <dbReference type="ARBA" id="ARBA00022723"/>
    </source>
</evidence>
<dbReference type="KEGG" id="sli:Slin_0064"/>
<organism evidence="18 19">
    <name type="scientific">Spirosoma linguale (strain ATCC 33905 / DSM 74 / LMG 10896 / Claus 1)</name>
    <dbReference type="NCBI Taxonomy" id="504472"/>
    <lineage>
        <taxon>Bacteria</taxon>
        <taxon>Pseudomonadati</taxon>
        <taxon>Bacteroidota</taxon>
        <taxon>Cytophagia</taxon>
        <taxon>Cytophagales</taxon>
        <taxon>Cytophagaceae</taxon>
        <taxon>Spirosoma</taxon>
    </lineage>
</organism>
<dbReference type="Gene3D" id="3.40.1110.10">
    <property type="entry name" value="Calcium-transporting ATPase, cytoplasmic domain N"/>
    <property type="match status" value="1"/>
</dbReference>
<dbReference type="PANTHER" id="PTHR43743">
    <property type="entry name" value="POTASSIUM-TRANSPORTING ATPASE ATP-BINDING SUBUNIT"/>
    <property type="match status" value="1"/>
</dbReference>
<feature type="transmembrane region" description="Helical" evidence="16">
    <location>
        <begin position="626"/>
        <end position="644"/>
    </location>
</feature>
<dbReference type="GO" id="GO:0008556">
    <property type="term" value="F:P-type potassium transmembrane transporter activity"/>
    <property type="evidence" value="ECO:0007669"/>
    <property type="project" value="UniProtKB-UniRule"/>
</dbReference>
<keyword evidence="4 16" id="KW-0633">Potassium transport</keyword>
<keyword evidence="15 16" id="KW-0472">Membrane</keyword>
<comment type="similarity">
    <text evidence="16">Belongs to the cation transport ATPase (P-type) (TC 3.A.3) family. Type IA subfamily.</text>
</comment>
<accession>D2QBF5</accession>
<feature type="binding site" evidence="16">
    <location>
        <position position="561"/>
    </location>
    <ligand>
        <name>Mg(2+)</name>
        <dbReference type="ChEBI" id="CHEBI:18420"/>
    </ligand>
</feature>
<feature type="transmembrane region" description="Helical" evidence="16">
    <location>
        <begin position="695"/>
        <end position="718"/>
    </location>
</feature>
<proteinExistence type="inferred from homology"/>
<evidence type="ECO:0000256" key="4">
    <source>
        <dbReference type="ARBA" id="ARBA00022538"/>
    </source>
</evidence>
<dbReference type="PROSITE" id="PS00154">
    <property type="entry name" value="ATPASE_E1_E2"/>
    <property type="match status" value="1"/>
</dbReference>
<dbReference type="GO" id="GO:0000287">
    <property type="term" value="F:magnesium ion binding"/>
    <property type="evidence" value="ECO:0007669"/>
    <property type="project" value="UniProtKB-UniRule"/>
</dbReference>
<evidence type="ECO:0000256" key="1">
    <source>
        <dbReference type="ARBA" id="ARBA00004370"/>
    </source>
</evidence>
<dbReference type="SUPFAM" id="SSF81665">
    <property type="entry name" value="Calcium ATPase, transmembrane domain M"/>
    <property type="match status" value="1"/>
</dbReference>
<dbReference type="InterPro" id="IPR008250">
    <property type="entry name" value="ATPase_P-typ_transduc_dom_A_sf"/>
</dbReference>
<comment type="catalytic activity">
    <reaction evidence="16">
        <text>K(+)(out) + ATP + H2O = K(+)(in) + ADP + phosphate + H(+)</text>
        <dbReference type="Rhea" id="RHEA:16777"/>
        <dbReference type="ChEBI" id="CHEBI:15377"/>
        <dbReference type="ChEBI" id="CHEBI:15378"/>
        <dbReference type="ChEBI" id="CHEBI:29103"/>
        <dbReference type="ChEBI" id="CHEBI:30616"/>
        <dbReference type="ChEBI" id="CHEBI:43474"/>
        <dbReference type="ChEBI" id="CHEBI:456216"/>
        <dbReference type="EC" id="7.2.2.6"/>
    </reaction>
</comment>
<comment type="function">
    <text evidence="16">Part of the high-affinity ATP-driven potassium transport (or Kdp) system, which catalyzes the hydrolysis of ATP coupled with the electrogenic transport of potassium into the cytoplasm. This subunit is responsible for energy coupling to the transport system and for the release of the potassium ions to the cytoplasm.</text>
</comment>
<evidence type="ECO:0000259" key="17">
    <source>
        <dbReference type="Pfam" id="PF00122"/>
    </source>
</evidence>
<dbReference type="EC" id="7.2.2.6" evidence="16"/>
<feature type="transmembrane region" description="Helical" evidence="16">
    <location>
        <begin position="656"/>
        <end position="675"/>
    </location>
</feature>
<feature type="binding site" evidence="16">
    <location>
        <position position="360"/>
    </location>
    <ligand>
        <name>ATP</name>
        <dbReference type="ChEBI" id="CHEBI:30616"/>
    </ligand>
</feature>
<evidence type="ECO:0000313" key="19">
    <source>
        <dbReference type="Proteomes" id="UP000002028"/>
    </source>
</evidence>
<feature type="active site" description="4-aspartylphosphate intermediate" evidence="16">
    <location>
        <position position="323"/>
    </location>
</feature>
<keyword evidence="8 16" id="KW-0547">Nucleotide-binding</keyword>
<evidence type="ECO:0000256" key="8">
    <source>
        <dbReference type="ARBA" id="ARBA00022741"/>
    </source>
</evidence>
<feature type="binding site" evidence="16">
    <location>
        <position position="557"/>
    </location>
    <ligand>
        <name>Mg(2+)</name>
        <dbReference type="ChEBI" id="CHEBI:18420"/>
    </ligand>
</feature>
<dbReference type="InterPro" id="IPR036412">
    <property type="entry name" value="HAD-like_sf"/>
</dbReference>
<keyword evidence="7 16" id="KW-0479">Metal-binding</keyword>
<dbReference type="AlphaFoldDB" id="D2QBF5"/>
<dbReference type="NCBIfam" id="TIGR01497">
    <property type="entry name" value="kdpB"/>
    <property type="match status" value="1"/>
</dbReference>
<keyword evidence="16" id="KW-0997">Cell inner membrane</keyword>
<dbReference type="Pfam" id="PF00702">
    <property type="entry name" value="Hydrolase"/>
    <property type="match status" value="1"/>
</dbReference>
<keyword evidence="3 16" id="KW-1003">Cell membrane</keyword>
<evidence type="ECO:0000256" key="16">
    <source>
        <dbReference type="HAMAP-Rule" id="MF_00285"/>
    </source>
</evidence>
<keyword evidence="9 16" id="KW-0067">ATP-binding</keyword>
<dbReference type="RefSeq" id="WP_012924689.1">
    <property type="nucleotide sequence ID" value="NC_013730.1"/>
</dbReference>
<dbReference type="GO" id="GO:0005524">
    <property type="term" value="F:ATP binding"/>
    <property type="evidence" value="ECO:0007669"/>
    <property type="project" value="UniProtKB-UniRule"/>
</dbReference>
<evidence type="ECO:0000256" key="9">
    <source>
        <dbReference type="ARBA" id="ARBA00022840"/>
    </source>
</evidence>
<keyword evidence="5 16" id="KW-0597">Phosphoprotein</keyword>
<dbReference type="SFLD" id="SFLDS00003">
    <property type="entry name" value="Haloacid_Dehalogenase"/>
    <property type="match status" value="1"/>
</dbReference>
<feature type="transmembrane region" description="Helical" evidence="16">
    <location>
        <begin position="268"/>
        <end position="290"/>
    </location>
</feature>
<keyword evidence="19" id="KW-1185">Reference proteome</keyword>
<dbReference type="SUPFAM" id="SSF81653">
    <property type="entry name" value="Calcium ATPase, transduction domain A"/>
    <property type="match status" value="1"/>
</dbReference>
<dbReference type="SFLD" id="SFLDF00027">
    <property type="entry name" value="p-type_atpase"/>
    <property type="match status" value="1"/>
</dbReference>
<evidence type="ECO:0000256" key="3">
    <source>
        <dbReference type="ARBA" id="ARBA00022475"/>
    </source>
</evidence>
<evidence type="ECO:0000256" key="15">
    <source>
        <dbReference type="ARBA" id="ARBA00023136"/>
    </source>
</evidence>
<evidence type="ECO:0000256" key="13">
    <source>
        <dbReference type="ARBA" id="ARBA00022989"/>
    </source>
</evidence>
<dbReference type="HOGENOM" id="CLU_025728_2_0_10"/>
<protein>
    <recommendedName>
        <fullName evidence="16">Potassium-transporting ATPase ATP-binding subunit</fullName>
        <ecNumber evidence="16">7.2.2.6</ecNumber>
    </recommendedName>
    <alternativeName>
        <fullName evidence="16">ATP phosphohydrolase [potassium-transporting] B chain</fullName>
    </alternativeName>
    <alternativeName>
        <fullName evidence="16">Potassium-binding and translocating subunit B</fullName>
    </alternativeName>
    <alternativeName>
        <fullName evidence="16">Potassium-translocating ATPase B chain</fullName>
    </alternativeName>
</protein>
<dbReference type="SFLD" id="SFLDG00002">
    <property type="entry name" value="C1.7:_P-type_atpase_like"/>
    <property type="match status" value="1"/>
</dbReference>
<keyword evidence="12 16" id="KW-1278">Translocase</keyword>
<evidence type="ECO:0000256" key="12">
    <source>
        <dbReference type="ARBA" id="ARBA00022967"/>
    </source>
</evidence>
<dbReference type="InterPro" id="IPR006391">
    <property type="entry name" value="P-type_ATPase_bsu_IA"/>
</dbReference>
<keyword evidence="6 16" id="KW-0812">Transmembrane</keyword>
<dbReference type="eggNOG" id="COG2216">
    <property type="taxonomic scope" value="Bacteria"/>
</dbReference>
<dbReference type="HAMAP" id="MF_00285">
    <property type="entry name" value="KdpB"/>
    <property type="match status" value="1"/>
</dbReference>
<reference evidence="18 19" key="1">
    <citation type="journal article" date="2010" name="Stand. Genomic Sci.">
        <title>Complete genome sequence of Spirosoma linguale type strain (1).</title>
        <authorList>
            <person name="Lail K."/>
            <person name="Sikorski J."/>
            <person name="Saunders E."/>
            <person name="Lapidus A."/>
            <person name="Glavina Del Rio T."/>
            <person name="Copeland A."/>
            <person name="Tice H."/>
            <person name="Cheng J.-F."/>
            <person name="Lucas S."/>
            <person name="Nolan M."/>
            <person name="Bruce D."/>
            <person name="Goodwin L."/>
            <person name="Pitluck S."/>
            <person name="Ivanova N."/>
            <person name="Mavromatis K."/>
            <person name="Ovchinnikova G."/>
            <person name="Pati A."/>
            <person name="Chen A."/>
            <person name="Palaniappan K."/>
            <person name="Land M."/>
            <person name="Hauser L."/>
            <person name="Chang Y.-J."/>
            <person name="Jeffries C.D."/>
            <person name="Chain P."/>
            <person name="Brettin T."/>
            <person name="Detter J.C."/>
            <person name="Schuetze A."/>
            <person name="Rohde M."/>
            <person name="Tindall B.J."/>
            <person name="Goeker M."/>
            <person name="Bristow J."/>
            <person name="Eisen J.A."/>
            <person name="Markowitz V."/>
            <person name="Hugenholtz P."/>
            <person name="Kyrpides N.C."/>
            <person name="Klenk H.-P."/>
            <person name="Chen F."/>
        </authorList>
    </citation>
    <scope>NUCLEOTIDE SEQUENCE [LARGE SCALE GENOMIC DNA]</scope>
    <source>
        <strain evidence="19">ATCC 33905 / DSM 74 / LMG 10896 / Claus 1</strain>
    </source>
</reference>
<dbReference type="GO" id="GO:0005886">
    <property type="term" value="C:plasma membrane"/>
    <property type="evidence" value="ECO:0007669"/>
    <property type="project" value="UniProtKB-SubCell"/>
</dbReference>
<feature type="domain" description="P-type ATPase A" evidence="17">
    <location>
        <begin position="126"/>
        <end position="224"/>
    </location>
</feature>
<dbReference type="CDD" id="cd02078">
    <property type="entry name" value="P-type_ATPase_K"/>
    <property type="match status" value="1"/>
</dbReference>
<dbReference type="GO" id="GO:0016887">
    <property type="term" value="F:ATP hydrolysis activity"/>
    <property type="evidence" value="ECO:0007669"/>
    <property type="project" value="InterPro"/>
</dbReference>
<feature type="transmembrane region" description="Helical" evidence="16">
    <location>
        <begin position="73"/>
        <end position="91"/>
    </location>
</feature>
<dbReference type="InterPro" id="IPR001757">
    <property type="entry name" value="P_typ_ATPase"/>
</dbReference>
<dbReference type="FunFam" id="2.70.150.10:FF:000033">
    <property type="entry name" value="Potassium-transporting ATPase ATP-binding subunit"/>
    <property type="match status" value="1"/>
</dbReference>
<evidence type="ECO:0000313" key="18">
    <source>
        <dbReference type="EMBL" id="ADB36137.1"/>
    </source>
</evidence>
<dbReference type="InterPro" id="IPR018303">
    <property type="entry name" value="ATPase_P-typ_P_site"/>
</dbReference>
<feature type="binding site" evidence="16">
    <location>
        <position position="434"/>
    </location>
    <ligand>
        <name>ATP</name>
        <dbReference type="ChEBI" id="CHEBI:30616"/>
    </ligand>
</feature>
<dbReference type="STRING" id="504472.Slin_0064"/>
<evidence type="ECO:0000256" key="11">
    <source>
        <dbReference type="ARBA" id="ARBA00022958"/>
    </source>
</evidence>
<keyword evidence="11 16" id="KW-0630">Potassium</keyword>